<organism evidence="4 5">
    <name type="scientific">Erythranthe guttata</name>
    <name type="common">Yellow monkey flower</name>
    <name type="synonym">Mimulus guttatus</name>
    <dbReference type="NCBI Taxonomy" id="4155"/>
    <lineage>
        <taxon>Eukaryota</taxon>
        <taxon>Viridiplantae</taxon>
        <taxon>Streptophyta</taxon>
        <taxon>Embryophyta</taxon>
        <taxon>Tracheophyta</taxon>
        <taxon>Spermatophyta</taxon>
        <taxon>Magnoliopsida</taxon>
        <taxon>eudicotyledons</taxon>
        <taxon>Gunneridae</taxon>
        <taxon>Pentapetalae</taxon>
        <taxon>asterids</taxon>
        <taxon>lamiids</taxon>
        <taxon>Lamiales</taxon>
        <taxon>Phrymaceae</taxon>
        <taxon>Erythranthe</taxon>
    </lineage>
</organism>
<proteinExistence type="predicted"/>
<evidence type="ECO:0000313" key="4">
    <source>
        <dbReference type="EMBL" id="EYU35390.1"/>
    </source>
</evidence>
<dbReference type="GO" id="GO:0009506">
    <property type="term" value="C:plasmodesma"/>
    <property type="evidence" value="ECO:0007669"/>
    <property type="project" value="UniProtKB-ARBA"/>
</dbReference>
<dbReference type="EMBL" id="KI630623">
    <property type="protein sequence ID" value="EYU35390.1"/>
    <property type="molecule type" value="Genomic_DNA"/>
</dbReference>
<feature type="domain" description="X8" evidence="3">
    <location>
        <begin position="30"/>
        <end position="104"/>
    </location>
</feature>
<evidence type="ECO:0000256" key="2">
    <source>
        <dbReference type="SAM" id="SignalP"/>
    </source>
</evidence>
<dbReference type="SMART" id="SM00768">
    <property type="entry name" value="X8"/>
    <property type="match status" value="1"/>
</dbReference>
<dbReference type="Pfam" id="PF07983">
    <property type="entry name" value="X8"/>
    <property type="match status" value="1"/>
</dbReference>
<evidence type="ECO:0000256" key="1">
    <source>
        <dbReference type="ARBA" id="ARBA00022729"/>
    </source>
</evidence>
<evidence type="ECO:0000259" key="3">
    <source>
        <dbReference type="SMART" id="SM00768"/>
    </source>
</evidence>
<feature type="chain" id="PRO_5001507901" description="X8 domain-containing protein" evidence="2">
    <location>
        <begin position="29"/>
        <end position="105"/>
    </location>
</feature>
<dbReference type="InterPro" id="IPR044788">
    <property type="entry name" value="X8_dom_prot"/>
</dbReference>
<keyword evidence="1 2" id="KW-0732">Signal</keyword>
<keyword evidence="5" id="KW-1185">Reference proteome</keyword>
<protein>
    <recommendedName>
        <fullName evidence="3">X8 domain-containing protein</fullName>
    </recommendedName>
</protein>
<accession>A0A022R935</accession>
<gene>
    <name evidence="4" type="ORF">MIMGU_mgv1a021705mg</name>
</gene>
<reference evidence="4 5" key="1">
    <citation type="journal article" date="2013" name="Proc. Natl. Acad. Sci. U.S.A.">
        <title>Fine-scale variation in meiotic recombination in Mimulus inferred from population shotgun sequencing.</title>
        <authorList>
            <person name="Hellsten U."/>
            <person name="Wright K.M."/>
            <person name="Jenkins J."/>
            <person name="Shu S."/>
            <person name="Yuan Y."/>
            <person name="Wessler S.R."/>
            <person name="Schmutz J."/>
            <person name="Willis J.H."/>
            <person name="Rokhsar D.S."/>
        </authorList>
    </citation>
    <scope>NUCLEOTIDE SEQUENCE [LARGE SCALE GENOMIC DNA]</scope>
    <source>
        <strain evidence="5">cv. DUN x IM62</strain>
    </source>
</reference>
<dbReference type="STRING" id="4155.A0A022R935"/>
<feature type="signal peptide" evidence="2">
    <location>
        <begin position="1"/>
        <end position="28"/>
    </location>
</feature>
<name>A0A022R935_ERYGU</name>
<evidence type="ECO:0000313" key="5">
    <source>
        <dbReference type="Proteomes" id="UP000030748"/>
    </source>
</evidence>
<dbReference type="PhylomeDB" id="A0A022R935"/>
<sequence length="105" mass="11606">MAKISLSLFLLLLLVANILLLLLFLSEAGLYCVANTNGNPPYEKFQGFIDYACGILDCSPIRIGGSCYFPNILVKHTTWVLNLFYKSRGVCNTEIGLITNVDPCK</sequence>
<dbReference type="AlphaFoldDB" id="A0A022R935"/>
<dbReference type="InterPro" id="IPR012946">
    <property type="entry name" value="X8"/>
</dbReference>
<dbReference type="Proteomes" id="UP000030748">
    <property type="component" value="Unassembled WGS sequence"/>
</dbReference>
<dbReference type="PANTHER" id="PTHR31044:SF52">
    <property type="entry name" value="OS01G0631500 PROTEIN"/>
    <property type="match status" value="1"/>
</dbReference>
<dbReference type="PANTHER" id="PTHR31044">
    <property type="entry name" value="BETA-1,3 GLUCANASE"/>
    <property type="match status" value="1"/>
</dbReference>